<dbReference type="AlphaFoldDB" id="A0A0C3J5H3"/>
<organism evidence="1 2">
    <name type="scientific">Pisolithus tinctorius Marx 270</name>
    <dbReference type="NCBI Taxonomy" id="870435"/>
    <lineage>
        <taxon>Eukaryota</taxon>
        <taxon>Fungi</taxon>
        <taxon>Dikarya</taxon>
        <taxon>Basidiomycota</taxon>
        <taxon>Agaricomycotina</taxon>
        <taxon>Agaricomycetes</taxon>
        <taxon>Agaricomycetidae</taxon>
        <taxon>Boletales</taxon>
        <taxon>Sclerodermatineae</taxon>
        <taxon>Pisolithaceae</taxon>
        <taxon>Pisolithus</taxon>
    </lineage>
</organism>
<gene>
    <name evidence="1" type="ORF">M404DRAFT_26509</name>
</gene>
<evidence type="ECO:0000313" key="1">
    <source>
        <dbReference type="EMBL" id="KIO04313.1"/>
    </source>
</evidence>
<dbReference type="EMBL" id="KN831972">
    <property type="protein sequence ID" value="KIO04313.1"/>
    <property type="molecule type" value="Genomic_DNA"/>
</dbReference>
<dbReference type="HOGENOM" id="CLU_133962_0_0_1"/>
<proteinExistence type="predicted"/>
<dbReference type="Proteomes" id="UP000054217">
    <property type="component" value="Unassembled WGS sequence"/>
</dbReference>
<name>A0A0C3J5H3_PISTI</name>
<accession>A0A0C3J5H3</accession>
<reference evidence="2" key="2">
    <citation type="submission" date="2015-01" db="EMBL/GenBank/DDBJ databases">
        <title>Evolutionary Origins and Diversification of the Mycorrhizal Mutualists.</title>
        <authorList>
            <consortium name="DOE Joint Genome Institute"/>
            <consortium name="Mycorrhizal Genomics Consortium"/>
            <person name="Kohler A."/>
            <person name="Kuo A."/>
            <person name="Nagy L.G."/>
            <person name="Floudas D."/>
            <person name="Copeland A."/>
            <person name="Barry K.W."/>
            <person name="Cichocki N."/>
            <person name="Veneault-Fourrey C."/>
            <person name="LaButti K."/>
            <person name="Lindquist E.A."/>
            <person name="Lipzen A."/>
            <person name="Lundell T."/>
            <person name="Morin E."/>
            <person name="Murat C."/>
            <person name="Riley R."/>
            <person name="Ohm R."/>
            <person name="Sun H."/>
            <person name="Tunlid A."/>
            <person name="Henrissat B."/>
            <person name="Grigoriev I.V."/>
            <person name="Hibbett D.S."/>
            <person name="Martin F."/>
        </authorList>
    </citation>
    <scope>NUCLEOTIDE SEQUENCE [LARGE SCALE GENOMIC DNA]</scope>
    <source>
        <strain evidence="2">Marx 270</strain>
    </source>
</reference>
<sequence length="170" mass="18248">MALYKPLVGGGYAKSLLELEPPPSTLRYTKQQQTHYKSMATESTNNTVTGNITTNQAFDMAPAITSALNVSLVQDPMEVDNTMGNSVLPNTSNLNNNNAEGSDTNVANDMNQAGEGNSTKAKGQTMESKMTHAIKEVKVPLVQEMIDHAKELINQSILGYALMAVISGTE</sequence>
<protein>
    <submittedName>
        <fullName evidence="1">Uncharacterized protein</fullName>
    </submittedName>
</protein>
<keyword evidence="2" id="KW-1185">Reference proteome</keyword>
<reference evidence="1 2" key="1">
    <citation type="submission" date="2014-04" db="EMBL/GenBank/DDBJ databases">
        <authorList>
            <consortium name="DOE Joint Genome Institute"/>
            <person name="Kuo A."/>
            <person name="Kohler A."/>
            <person name="Costa M.D."/>
            <person name="Nagy L.G."/>
            <person name="Floudas D."/>
            <person name="Copeland A."/>
            <person name="Barry K.W."/>
            <person name="Cichocki N."/>
            <person name="Veneault-Fourrey C."/>
            <person name="LaButti K."/>
            <person name="Lindquist E.A."/>
            <person name="Lipzen A."/>
            <person name="Lundell T."/>
            <person name="Morin E."/>
            <person name="Murat C."/>
            <person name="Sun H."/>
            <person name="Tunlid A."/>
            <person name="Henrissat B."/>
            <person name="Grigoriev I.V."/>
            <person name="Hibbett D.S."/>
            <person name="Martin F."/>
            <person name="Nordberg H.P."/>
            <person name="Cantor M.N."/>
            <person name="Hua S.X."/>
        </authorList>
    </citation>
    <scope>NUCLEOTIDE SEQUENCE [LARGE SCALE GENOMIC DNA]</scope>
    <source>
        <strain evidence="1 2">Marx 270</strain>
    </source>
</reference>
<evidence type="ECO:0000313" key="2">
    <source>
        <dbReference type="Proteomes" id="UP000054217"/>
    </source>
</evidence>
<dbReference type="InParanoid" id="A0A0C3J5H3"/>